<keyword evidence="2" id="KW-0004">4Fe-4S</keyword>
<dbReference type="SUPFAM" id="SSF54862">
    <property type="entry name" value="4Fe-4S ferredoxins"/>
    <property type="match status" value="1"/>
</dbReference>
<evidence type="ECO:0000313" key="8">
    <source>
        <dbReference type="EMBL" id="MBO8442332.1"/>
    </source>
</evidence>
<dbReference type="CDD" id="cd10549">
    <property type="entry name" value="MtMvhB_like"/>
    <property type="match status" value="1"/>
</dbReference>
<dbReference type="Proteomes" id="UP000823633">
    <property type="component" value="Unassembled WGS sequence"/>
</dbReference>
<evidence type="ECO:0000256" key="1">
    <source>
        <dbReference type="ARBA" id="ARBA00022448"/>
    </source>
</evidence>
<keyword evidence="6" id="KW-0411">Iron-sulfur</keyword>
<evidence type="ECO:0000313" key="9">
    <source>
        <dbReference type="Proteomes" id="UP000823633"/>
    </source>
</evidence>
<dbReference type="InterPro" id="IPR009016">
    <property type="entry name" value="Fe_hydrogenase"/>
</dbReference>
<dbReference type="Pfam" id="PF25160">
    <property type="entry name" value="LdpA_Fe-S-bd"/>
    <property type="match status" value="1"/>
</dbReference>
<dbReference type="Pfam" id="PF02906">
    <property type="entry name" value="Fe_hyd_lg_C"/>
    <property type="match status" value="1"/>
</dbReference>
<keyword evidence="3" id="KW-0479">Metal-binding</keyword>
<dbReference type="InterPro" id="IPR017896">
    <property type="entry name" value="4Fe4S_Fe-S-bd"/>
</dbReference>
<keyword evidence="1" id="KW-0813">Transport</keyword>
<evidence type="ECO:0000256" key="6">
    <source>
        <dbReference type="ARBA" id="ARBA00023014"/>
    </source>
</evidence>
<dbReference type="PANTHER" id="PTHR42859:SF10">
    <property type="entry name" value="DIMETHYLSULFOXIDE REDUCTASE CHAIN B"/>
    <property type="match status" value="1"/>
</dbReference>
<keyword evidence="5" id="KW-0408">Iron</keyword>
<dbReference type="EMBL" id="JADIMU010000009">
    <property type="protein sequence ID" value="MBO8442332.1"/>
    <property type="molecule type" value="Genomic_DNA"/>
</dbReference>
<organism evidence="8 9">
    <name type="scientific">Candidatus Aphodenecus pullistercoris</name>
    <dbReference type="NCBI Taxonomy" id="2840669"/>
    <lineage>
        <taxon>Bacteria</taxon>
        <taxon>Pseudomonadati</taxon>
        <taxon>Spirochaetota</taxon>
        <taxon>Spirochaetia</taxon>
        <taxon>Spirochaetales</taxon>
        <taxon>Candidatus Aphodenecus</taxon>
    </lineage>
</organism>
<dbReference type="PROSITE" id="PS00198">
    <property type="entry name" value="4FE4S_FER_1"/>
    <property type="match status" value="2"/>
</dbReference>
<comment type="caution">
    <text evidence="8">The sequence shown here is derived from an EMBL/GenBank/DDBJ whole genome shotgun (WGS) entry which is preliminary data.</text>
</comment>
<dbReference type="Pfam" id="PF00037">
    <property type="entry name" value="Fer4"/>
    <property type="match status" value="1"/>
</dbReference>
<proteinExistence type="predicted"/>
<dbReference type="Gene3D" id="3.30.70.20">
    <property type="match status" value="2"/>
</dbReference>
<feature type="domain" description="4Fe-4S ferredoxin-type" evidence="7">
    <location>
        <begin position="140"/>
        <end position="169"/>
    </location>
</feature>
<dbReference type="GO" id="GO:0046872">
    <property type="term" value="F:metal ion binding"/>
    <property type="evidence" value="ECO:0007669"/>
    <property type="project" value="UniProtKB-KW"/>
</dbReference>
<evidence type="ECO:0000256" key="3">
    <source>
        <dbReference type="ARBA" id="ARBA00022723"/>
    </source>
</evidence>
<evidence type="ECO:0000256" key="4">
    <source>
        <dbReference type="ARBA" id="ARBA00022982"/>
    </source>
</evidence>
<dbReference type="InterPro" id="IPR004108">
    <property type="entry name" value="Fe_hydrogenase_lsu_C"/>
</dbReference>
<dbReference type="GO" id="GO:0051539">
    <property type="term" value="F:4 iron, 4 sulfur cluster binding"/>
    <property type="evidence" value="ECO:0007669"/>
    <property type="project" value="UniProtKB-KW"/>
</dbReference>
<dbReference type="Gene3D" id="3.40.950.10">
    <property type="entry name" value="Fe-only Hydrogenase (Larger Subunit), Chain L, domain 3"/>
    <property type="match status" value="1"/>
</dbReference>
<name>A0A9D9E6I1_9SPIR</name>
<dbReference type="InterPro" id="IPR017900">
    <property type="entry name" value="4Fe4S_Fe_S_CS"/>
</dbReference>
<dbReference type="SUPFAM" id="SSF53920">
    <property type="entry name" value="Fe-only hydrogenase"/>
    <property type="match status" value="1"/>
</dbReference>
<feature type="domain" description="4Fe-4S ferredoxin-type" evidence="7">
    <location>
        <begin position="186"/>
        <end position="215"/>
    </location>
</feature>
<sequence>MLELNNQYTSMKRRIDTEVLKLFFAGKLDELDRLPYTIIPKDRTPNRCCIYKERAIVRYRIMALLGIDIERHDDEMKPLSQYAKEVMEEDPPTLPLLTTISTGCYGCPPDQYRISDACRGCFARPCMANCPKDAIVFINGQAHINEERCIRCGKCMDVCPFHAVVHIPVPCEEACPVGAVKKNEKGVVEIDHKNCISCGRCARSCPFGAIAERSGLFPVLKMLEKGEKVTAMIAPAIEGQFPGTLAQIKASLIKAGFDKVVEVAEGAAVTTEHEADEVIRRKGEGAGYMTTSCCSAYMELVDKHLQFLDERYSRAFSPMIYTSKLCKESDPENKTVFIGPCLAKRVEAARRGGVDGVITFSELAAIFMAKGIDVREEEGAEMGDTSAYEYCRQFAVSEGVAGCVLSRVEDPQSIRTLPINGVDKKTFRLMKSWEKRAPEVDLVEVMCCEGGCINGPGTIVKPAVAMKLRGGSKAASPVASVKKGI</sequence>
<dbReference type="NCBIfam" id="TIGR04105">
    <property type="entry name" value="FeFe_hydrog_B1"/>
    <property type="match status" value="1"/>
</dbReference>
<evidence type="ECO:0000256" key="2">
    <source>
        <dbReference type="ARBA" id="ARBA00022485"/>
    </source>
</evidence>
<protein>
    <submittedName>
        <fullName evidence="8">4Fe-4S binding protein</fullName>
    </submittedName>
</protein>
<evidence type="ECO:0000259" key="7">
    <source>
        <dbReference type="PROSITE" id="PS51379"/>
    </source>
</evidence>
<dbReference type="PANTHER" id="PTHR42859">
    <property type="entry name" value="OXIDOREDUCTASE"/>
    <property type="match status" value="1"/>
</dbReference>
<keyword evidence="4" id="KW-0249">Electron transport</keyword>
<evidence type="ECO:0000256" key="5">
    <source>
        <dbReference type="ARBA" id="ARBA00023004"/>
    </source>
</evidence>
<dbReference type="InterPro" id="IPR057431">
    <property type="entry name" value="LdpA_Fe-S-bd"/>
</dbReference>
<reference evidence="8" key="1">
    <citation type="submission" date="2020-10" db="EMBL/GenBank/DDBJ databases">
        <authorList>
            <person name="Gilroy R."/>
        </authorList>
    </citation>
    <scope>NUCLEOTIDE SEQUENCE</scope>
    <source>
        <strain evidence="8">11167</strain>
    </source>
</reference>
<dbReference type="InterPro" id="IPR027631">
    <property type="entry name" value="Mono_FeFe_hydrog"/>
</dbReference>
<dbReference type="InterPro" id="IPR050294">
    <property type="entry name" value="RnfB_subfamily"/>
</dbReference>
<dbReference type="AlphaFoldDB" id="A0A9D9E6I1"/>
<gene>
    <name evidence="8" type="ORF">IAC42_01025</name>
</gene>
<accession>A0A9D9E6I1</accession>
<dbReference type="PROSITE" id="PS51379">
    <property type="entry name" value="4FE4S_FER_2"/>
    <property type="match status" value="2"/>
</dbReference>
<reference evidence="8" key="2">
    <citation type="journal article" date="2021" name="PeerJ">
        <title>Extensive microbial diversity within the chicken gut microbiome revealed by metagenomics and culture.</title>
        <authorList>
            <person name="Gilroy R."/>
            <person name="Ravi A."/>
            <person name="Getino M."/>
            <person name="Pursley I."/>
            <person name="Horton D.L."/>
            <person name="Alikhan N.F."/>
            <person name="Baker D."/>
            <person name="Gharbi K."/>
            <person name="Hall N."/>
            <person name="Watson M."/>
            <person name="Adriaenssens E.M."/>
            <person name="Foster-Nyarko E."/>
            <person name="Jarju S."/>
            <person name="Secka A."/>
            <person name="Antonio M."/>
            <person name="Oren A."/>
            <person name="Chaudhuri R.R."/>
            <person name="La Ragione R."/>
            <person name="Hildebrand F."/>
            <person name="Pallen M.J."/>
        </authorList>
    </citation>
    <scope>NUCLEOTIDE SEQUENCE</scope>
    <source>
        <strain evidence="8">11167</strain>
    </source>
</reference>